<sequence length="210" mass="25143">MTKKIPHKIHQIWVGPNPIPTKSKKFMKHIKELHPDFEYKLWTDKDITKENFDNYEYIKNSKSYAQKADIMRYEILYNNGGIYLDIDFEIYKNLEPLLINELVVCTEDMFSNFHITNAFIGCTKHNANLKRCVDGIKKINFSQMINVATGPVYFRKNIHMNKNVTLLEPHILYPVHWLQHKVYSLFSKPKYDKKSFSEETYGMHHWDHNW</sequence>
<dbReference type="GO" id="GO:0051999">
    <property type="term" value="P:mannosyl-inositol phosphorylceramide biosynthetic process"/>
    <property type="evidence" value="ECO:0007669"/>
    <property type="project" value="TreeGrafter"/>
</dbReference>
<dbReference type="PANTHER" id="PTHR32385">
    <property type="entry name" value="MANNOSYL PHOSPHORYLINOSITOL CERAMIDE SYNTHASE"/>
    <property type="match status" value="1"/>
</dbReference>
<protein>
    <recommendedName>
        <fullName evidence="3">Glycosyltransferase</fullName>
    </recommendedName>
</protein>
<dbReference type="EMBL" id="MN739545">
    <property type="protein sequence ID" value="QHT12436.1"/>
    <property type="molecule type" value="Genomic_DNA"/>
</dbReference>
<dbReference type="GO" id="GO:0016020">
    <property type="term" value="C:membrane"/>
    <property type="evidence" value="ECO:0007669"/>
    <property type="project" value="GOC"/>
</dbReference>
<dbReference type="Gene3D" id="3.90.550.20">
    <property type="match status" value="1"/>
</dbReference>
<dbReference type="Pfam" id="PF04488">
    <property type="entry name" value="Gly_transf_sug"/>
    <property type="match status" value="1"/>
</dbReference>
<dbReference type="PANTHER" id="PTHR32385:SF15">
    <property type="entry name" value="INOSITOL PHOSPHOCERAMIDE MANNOSYLTRANSFERASE 1"/>
    <property type="match status" value="1"/>
</dbReference>
<dbReference type="SUPFAM" id="SSF53448">
    <property type="entry name" value="Nucleotide-diphospho-sugar transferases"/>
    <property type="match status" value="1"/>
</dbReference>
<accession>A0A6C0D5X1</accession>
<evidence type="ECO:0008006" key="3">
    <source>
        <dbReference type="Google" id="ProtNLM"/>
    </source>
</evidence>
<dbReference type="InterPro" id="IPR029044">
    <property type="entry name" value="Nucleotide-diphossugar_trans"/>
</dbReference>
<proteinExistence type="predicted"/>
<evidence type="ECO:0000313" key="2">
    <source>
        <dbReference type="EMBL" id="QHT12436.1"/>
    </source>
</evidence>
<reference evidence="2" key="1">
    <citation type="journal article" date="2020" name="Nature">
        <title>Giant virus diversity and host interactions through global metagenomics.</title>
        <authorList>
            <person name="Schulz F."/>
            <person name="Roux S."/>
            <person name="Paez-Espino D."/>
            <person name="Jungbluth S."/>
            <person name="Walsh D.A."/>
            <person name="Denef V.J."/>
            <person name="McMahon K.D."/>
            <person name="Konstantinidis K.T."/>
            <person name="Eloe-Fadrosh E.A."/>
            <person name="Kyrpides N.C."/>
            <person name="Woyke T."/>
        </authorList>
    </citation>
    <scope>NUCLEOTIDE SEQUENCE</scope>
    <source>
        <strain evidence="2">GVMAG-M-3300023174-129</strain>
    </source>
</reference>
<dbReference type="InterPro" id="IPR051706">
    <property type="entry name" value="Glycosyltransferase_domain"/>
</dbReference>
<organism evidence="2">
    <name type="scientific">viral metagenome</name>
    <dbReference type="NCBI Taxonomy" id="1070528"/>
    <lineage>
        <taxon>unclassified sequences</taxon>
        <taxon>metagenomes</taxon>
        <taxon>organismal metagenomes</taxon>
    </lineage>
</organism>
<keyword evidence="1" id="KW-0808">Transferase</keyword>
<dbReference type="InterPro" id="IPR007577">
    <property type="entry name" value="GlycoTrfase_DXD_sugar-bd_CS"/>
</dbReference>
<evidence type="ECO:0000256" key="1">
    <source>
        <dbReference type="ARBA" id="ARBA00022679"/>
    </source>
</evidence>
<dbReference type="GO" id="GO:0000030">
    <property type="term" value="F:mannosyltransferase activity"/>
    <property type="evidence" value="ECO:0007669"/>
    <property type="project" value="TreeGrafter"/>
</dbReference>
<dbReference type="AlphaFoldDB" id="A0A6C0D5X1"/>
<name>A0A6C0D5X1_9ZZZZ</name>